<reference evidence="1 2" key="1">
    <citation type="submission" date="2015-08" db="EMBL/GenBank/DDBJ databases">
        <title>Genome sequencing of Penicillium nordicum.</title>
        <authorList>
            <person name="Nguyen H.D."/>
            <person name="Seifert K.A."/>
        </authorList>
    </citation>
    <scope>NUCLEOTIDE SEQUENCE [LARGE SCALE GENOMIC DNA]</scope>
    <source>
        <strain evidence="1 2">DAOMC 185683</strain>
    </source>
</reference>
<protein>
    <submittedName>
        <fullName evidence="1">Uncharacterized protein</fullName>
    </submittedName>
</protein>
<comment type="caution">
    <text evidence="1">The sequence shown here is derived from an EMBL/GenBank/DDBJ whole genome shotgun (WGS) entry which is preliminary data.</text>
</comment>
<proteinExistence type="predicted"/>
<organism evidence="1 2">
    <name type="scientific">Penicillium nordicum</name>
    <dbReference type="NCBI Taxonomy" id="229535"/>
    <lineage>
        <taxon>Eukaryota</taxon>
        <taxon>Fungi</taxon>
        <taxon>Dikarya</taxon>
        <taxon>Ascomycota</taxon>
        <taxon>Pezizomycotina</taxon>
        <taxon>Eurotiomycetes</taxon>
        <taxon>Eurotiomycetidae</taxon>
        <taxon>Eurotiales</taxon>
        <taxon>Aspergillaceae</taxon>
        <taxon>Penicillium</taxon>
    </lineage>
</organism>
<name>A0A0M8PB39_9EURO</name>
<evidence type="ECO:0000313" key="2">
    <source>
        <dbReference type="Proteomes" id="UP000037696"/>
    </source>
</evidence>
<keyword evidence="2" id="KW-1185">Reference proteome</keyword>
<evidence type="ECO:0000313" key="1">
    <source>
        <dbReference type="EMBL" id="KOS44451.1"/>
    </source>
</evidence>
<dbReference type="AlphaFoldDB" id="A0A0M8PB39"/>
<dbReference type="EMBL" id="LHQQ01000061">
    <property type="protein sequence ID" value="KOS44451.1"/>
    <property type="molecule type" value="Genomic_DNA"/>
</dbReference>
<gene>
    <name evidence="1" type="ORF">ACN38_g4636</name>
</gene>
<accession>A0A0M8PB39</accession>
<sequence>MLKSRTEKGLHIPFNILFDLYTSSVLFKRSSHWIFFLSGYFILNCSNLPPSPFVYLGTQRVEASFRSCIPVTNSHFAAVIRFLIPIETYLHIVNSRLFISTNFILQD</sequence>
<dbReference type="Proteomes" id="UP000037696">
    <property type="component" value="Unassembled WGS sequence"/>
</dbReference>